<evidence type="ECO:0000256" key="1">
    <source>
        <dbReference type="ARBA" id="ARBA00004629"/>
    </source>
</evidence>
<evidence type="ECO:0000256" key="6">
    <source>
        <dbReference type="ARBA" id="ARBA00022838"/>
    </source>
</evidence>
<comment type="similarity">
    <text evidence="2">Belongs to the mis12 family.</text>
</comment>
<feature type="compositionally biased region" description="Basic and acidic residues" evidence="10">
    <location>
        <begin position="31"/>
        <end position="41"/>
    </location>
</feature>
<dbReference type="Pfam" id="PF05859">
    <property type="entry name" value="Mis12"/>
    <property type="match status" value="1"/>
</dbReference>
<evidence type="ECO:0000256" key="7">
    <source>
        <dbReference type="ARBA" id="ARBA00023054"/>
    </source>
</evidence>
<feature type="compositionally biased region" description="Low complexity" evidence="10">
    <location>
        <begin position="287"/>
        <end position="302"/>
    </location>
</feature>
<dbReference type="EMBL" id="JADGIZ020000052">
    <property type="protein sequence ID" value="KAL2913057.1"/>
    <property type="molecule type" value="Genomic_DNA"/>
</dbReference>
<keyword evidence="5" id="KW-0498">Mitosis</keyword>
<reference evidence="11 12" key="1">
    <citation type="submission" date="2023-09" db="EMBL/GenBank/DDBJ databases">
        <title>Pangenome analysis of Batrachochytrium dendrobatidis and related Chytrids.</title>
        <authorList>
            <person name="Yacoub M.N."/>
            <person name="Stajich J.E."/>
            <person name="James T.Y."/>
        </authorList>
    </citation>
    <scope>NUCLEOTIDE SEQUENCE [LARGE SCALE GENOMIC DNA]</scope>
    <source>
        <strain evidence="11 12">JEL0888</strain>
    </source>
</reference>
<feature type="compositionally biased region" description="Low complexity" evidence="10">
    <location>
        <begin position="1"/>
        <end position="29"/>
    </location>
</feature>
<evidence type="ECO:0000256" key="3">
    <source>
        <dbReference type="ARBA" id="ARBA00022454"/>
    </source>
</evidence>
<keyword evidence="3" id="KW-0158">Chromosome</keyword>
<evidence type="ECO:0000256" key="10">
    <source>
        <dbReference type="SAM" id="MobiDB-lite"/>
    </source>
</evidence>
<keyword evidence="7" id="KW-0175">Coiled coil</keyword>
<evidence type="ECO:0000313" key="11">
    <source>
        <dbReference type="EMBL" id="KAL2913057.1"/>
    </source>
</evidence>
<evidence type="ECO:0000256" key="4">
    <source>
        <dbReference type="ARBA" id="ARBA00022618"/>
    </source>
</evidence>
<evidence type="ECO:0000256" key="8">
    <source>
        <dbReference type="ARBA" id="ARBA00023306"/>
    </source>
</evidence>
<comment type="caution">
    <text evidence="11">The sequence shown here is derived from an EMBL/GenBank/DDBJ whole genome shotgun (WGS) entry which is preliminary data.</text>
</comment>
<evidence type="ECO:0000313" key="12">
    <source>
        <dbReference type="Proteomes" id="UP001527925"/>
    </source>
</evidence>
<keyword evidence="9" id="KW-0137">Centromere</keyword>
<dbReference type="Proteomes" id="UP001527925">
    <property type="component" value="Unassembled WGS sequence"/>
</dbReference>
<feature type="region of interest" description="Disordered" evidence="10">
    <location>
        <begin position="278"/>
        <end position="318"/>
    </location>
</feature>
<gene>
    <name evidence="11" type="primary">FPS1_3</name>
    <name evidence="11" type="ORF">HK105_207402</name>
</gene>
<accession>A0ABR4N0L1</accession>
<keyword evidence="4" id="KW-0132">Cell division</keyword>
<keyword evidence="8" id="KW-0131">Cell cycle</keyword>
<protein>
    <submittedName>
        <fullName evidence="11">Glycerol channel</fullName>
    </submittedName>
</protein>
<dbReference type="PANTHER" id="PTHR14527:SF2">
    <property type="entry name" value="PROTEIN MIS12 HOMOLOG"/>
    <property type="match status" value="1"/>
</dbReference>
<sequence>MTVAKPPATTAAATAAPAPAPAAAAAAAAEADVKVKQEHPAQEPPAEAAEEPVPDTLSLEVVTEHLGFAPVHFVDDVIDQVNRLIYASMSKLEALVAKELGAGFETDKGMLSIESLFETCVDKRFDRFEVFSLRNVFAVPAKQARQLALMQQGCDEDIGPEDEQILDAEIDELRKRLLACEYMQAKMDEEEAYLDATLAEMNALCEQLGKLEVIARSNQVHPLSDAFTTVAANLLALQDVTHQVHVRSTHSILRERIAESDKRLRLMQSEIVAHIRKRKQMDDINAQQQQQQQRQQRSSSSSTSGATPGKPRPFVGTNSVSAWDVTREYRDANAIGTVDDVISAKRLMFCDIDAMQVA</sequence>
<keyword evidence="6" id="KW-0995">Kinetochore</keyword>
<dbReference type="PANTHER" id="PTHR14527">
    <property type="entry name" value="PROTEIN MIS12 HOMOLOG"/>
    <property type="match status" value="1"/>
</dbReference>
<dbReference type="InterPro" id="IPR008685">
    <property type="entry name" value="Centromere_Mis12"/>
</dbReference>
<organism evidence="11 12">
    <name type="scientific">Polyrhizophydium stewartii</name>
    <dbReference type="NCBI Taxonomy" id="2732419"/>
    <lineage>
        <taxon>Eukaryota</taxon>
        <taxon>Fungi</taxon>
        <taxon>Fungi incertae sedis</taxon>
        <taxon>Chytridiomycota</taxon>
        <taxon>Chytridiomycota incertae sedis</taxon>
        <taxon>Chytridiomycetes</taxon>
        <taxon>Rhizophydiales</taxon>
        <taxon>Rhizophydiales incertae sedis</taxon>
        <taxon>Polyrhizophydium</taxon>
    </lineage>
</organism>
<evidence type="ECO:0000256" key="5">
    <source>
        <dbReference type="ARBA" id="ARBA00022776"/>
    </source>
</evidence>
<proteinExistence type="inferred from homology"/>
<comment type="subcellular location">
    <subcellularLocation>
        <location evidence="1">Chromosome</location>
        <location evidence="1">Centromere</location>
        <location evidence="1">Kinetochore</location>
    </subcellularLocation>
</comment>
<feature type="region of interest" description="Disordered" evidence="10">
    <location>
        <begin position="1"/>
        <end position="53"/>
    </location>
</feature>
<name>A0ABR4N0L1_9FUNG</name>
<keyword evidence="12" id="KW-1185">Reference proteome</keyword>
<evidence type="ECO:0000256" key="2">
    <source>
        <dbReference type="ARBA" id="ARBA00008643"/>
    </source>
</evidence>
<evidence type="ECO:0000256" key="9">
    <source>
        <dbReference type="ARBA" id="ARBA00023328"/>
    </source>
</evidence>